<dbReference type="Pfam" id="PF00703">
    <property type="entry name" value="Glyco_hydro_2"/>
    <property type="match status" value="1"/>
</dbReference>
<dbReference type="InterPro" id="IPR013783">
    <property type="entry name" value="Ig-like_fold"/>
</dbReference>
<dbReference type="PANTHER" id="PTHR43730:SF1">
    <property type="entry name" value="BETA-MANNOSIDASE"/>
    <property type="match status" value="1"/>
</dbReference>
<dbReference type="InterPro" id="IPR036156">
    <property type="entry name" value="Beta-gal/glucu_dom_sf"/>
</dbReference>
<dbReference type="GO" id="GO:0004567">
    <property type="term" value="F:beta-mannosidase activity"/>
    <property type="evidence" value="ECO:0007669"/>
    <property type="project" value="UniProtKB-EC"/>
</dbReference>
<dbReference type="PANTHER" id="PTHR43730">
    <property type="entry name" value="BETA-MANNOSIDASE"/>
    <property type="match status" value="1"/>
</dbReference>
<dbReference type="Gene3D" id="3.20.20.80">
    <property type="entry name" value="Glycosidases"/>
    <property type="match status" value="1"/>
</dbReference>
<dbReference type="EMBL" id="MU839007">
    <property type="protein sequence ID" value="KAK1767937.1"/>
    <property type="molecule type" value="Genomic_DNA"/>
</dbReference>
<feature type="domain" description="Beta-mannosidase Ig-fold" evidence="16">
    <location>
        <begin position="818"/>
        <end position="869"/>
    </location>
</feature>
<evidence type="ECO:0000313" key="20">
    <source>
        <dbReference type="Proteomes" id="UP001244011"/>
    </source>
</evidence>
<name>A0AAJ0FHP3_9PEZI</name>
<dbReference type="EC" id="3.2.1.25" evidence="5"/>
<evidence type="ECO:0000256" key="3">
    <source>
        <dbReference type="ARBA" id="ARBA00004740"/>
    </source>
</evidence>
<protein>
    <recommendedName>
        <fullName evidence="13">Beta-mannosidase B</fullName>
        <ecNumber evidence="5">3.2.1.25</ecNumber>
    </recommendedName>
    <alternativeName>
        <fullName evidence="14">Mannanase B</fullName>
    </alternativeName>
</protein>
<dbReference type="SUPFAM" id="SSF51445">
    <property type="entry name" value="(Trans)glycosidases"/>
    <property type="match status" value="1"/>
</dbReference>
<dbReference type="GO" id="GO:0005576">
    <property type="term" value="C:extracellular region"/>
    <property type="evidence" value="ECO:0007669"/>
    <property type="project" value="UniProtKB-SubCell"/>
</dbReference>
<sequence length="886" mass="100538">MDSLASMELASGWEFKRTDDVSDTWLPVQRVPTEVHVDLLDNGQITDPFTDLNELSARWVGEHSWTYRTAFASSDKHTLPNATTDLVFKGLDTFATVSLNDTEIMRCDNMFVEHRVSVGSLLKPPESGDRNTLTIVFDSPRRRGLELVEAHPEHRFIVHQTEISRGPVRKAQYQWGWDWGPILLTSGPWKPVLLETYLTRIDSVRADYTLSQDLAMVEVSISVEVVGGKFCNSLEAELALHGQQVLKVVVPEIDQRGAEGEGVLRKHTTTFAIEKPEIWWPHGYGSQPLYDLEVRVLAEDTTTVLTREKKRIGFRRAELIQEKDASGQSFYFRVNNVDVFAGGSCWIPADNFLTRITPDKYYDWVKLAREGNQSMLRVWGGGIYESDAFFDACDRLGLLVWQDFAFACANYPAHPEYLQSVETEARQNVGRLRHHPSLIIWAGNNEDYQIVERYGLEYNFEGDKDPQSWLKTDFPARYIYEYLLPKVLSEESPGSIYHPSSPWGNGTSTTMKVDPTVGDVHQWNVWHGEMRPLQNLPNMGGRFVSEFGMEAYPHVETLAAAVSDPAQRYPGSMAMDFHNKAIGHERRLLTYVAENFRVRTELEAFTHLTQVMQADAMSWAYKSWRRQWGGRAAAIRPCGGVLVWQLNDSWPTVSWAVVDYFLVKKPAFYAMKRALQPLAIGVAREFHDWTARPADRLWQRDTGHVDPTKSRRDVTFDVWVSSSRLEPLTGEVVLRFVSVKTGEDVRDRLTRAVTIEPNGTTDIYTGHSITSQDQGAGLPSSAAEMEPFVIYVTLWIDGKQISCDTSWPEPIKYLDLADRGVELKYTEEDNSIEVSAAKPVKGLVFSERKGVTLSDNGFDVIPGEEKKVVQVTGIEAEELDWTFVQQ</sequence>
<dbReference type="InterPro" id="IPR017853">
    <property type="entry name" value="GH"/>
</dbReference>
<comment type="pathway">
    <text evidence="3">Glycan metabolism; N-glycan degradation.</text>
</comment>
<evidence type="ECO:0000256" key="4">
    <source>
        <dbReference type="ARBA" id="ARBA00011738"/>
    </source>
</evidence>
<dbReference type="Gene3D" id="2.60.40.10">
    <property type="entry name" value="Immunoglobulins"/>
    <property type="match status" value="2"/>
</dbReference>
<comment type="caution">
    <text evidence="19">The sequence shown here is derived from an EMBL/GenBank/DDBJ whole genome shotgun (WGS) entry which is preliminary data.</text>
</comment>
<dbReference type="InterPro" id="IPR008979">
    <property type="entry name" value="Galactose-bd-like_sf"/>
</dbReference>
<accession>A0AAJ0FHP3</accession>
<keyword evidence="20" id="KW-1185">Reference proteome</keyword>
<evidence type="ECO:0000256" key="12">
    <source>
        <dbReference type="ARBA" id="ARBA00038429"/>
    </source>
</evidence>
<dbReference type="InterPro" id="IPR041625">
    <property type="entry name" value="Beta-mannosidase_Ig"/>
</dbReference>
<dbReference type="RefSeq" id="XP_060284150.1">
    <property type="nucleotide sequence ID" value="XM_060427821.1"/>
</dbReference>
<evidence type="ECO:0000256" key="6">
    <source>
        <dbReference type="ARBA" id="ARBA00022525"/>
    </source>
</evidence>
<comment type="subcellular location">
    <subcellularLocation>
        <location evidence="2">Secreted</location>
    </subcellularLocation>
</comment>
<comment type="similarity">
    <text evidence="12">Belongs to the glycosyl hydrolase 2 family. Beta-mannosidase B subfamily.</text>
</comment>
<evidence type="ECO:0000256" key="8">
    <source>
        <dbReference type="ARBA" id="ARBA00023180"/>
    </source>
</evidence>
<evidence type="ECO:0000256" key="13">
    <source>
        <dbReference type="ARBA" id="ARBA00041069"/>
    </source>
</evidence>
<dbReference type="GeneID" id="85311008"/>
<feature type="domain" description="Beta-mannosidase-like galactose-binding" evidence="18">
    <location>
        <begin position="13"/>
        <end position="190"/>
    </location>
</feature>
<evidence type="ECO:0000256" key="11">
    <source>
        <dbReference type="ARBA" id="ARBA00023326"/>
    </source>
</evidence>
<dbReference type="GO" id="GO:0000272">
    <property type="term" value="P:polysaccharide catabolic process"/>
    <property type="evidence" value="ECO:0007669"/>
    <property type="project" value="UniProtKB-KW"/>
</dbReference>
<reference evidence="19" key="1">
    <citation type="submission" date="2023-06" db="EMBL/GenBank/DDBJ databases">
        <title>Genome-scale phylogeny and comparative genomics of the fungal order Sordariales.</title>
        <authorList>
            <consortium name="Lawrence Berkeley National Laboratory"/>
            <person name="Hensen N."/>
            <person name="Bonometti L."/>
            <person name="Westerberg I."/>
            <person name="Brannstrom I.O."/>
            <person name="Guillou S."/>
            <person name="Cros-Aarteil S."/>
            <person name="Calhoun S."/>
            <person name="Haridas S."/>
            <person name="Kuo A."/>
            <person name="Mondo S."/>
            <person name="Pangilinan J."/>
            <person name="Riley R."/>
            <person name="Labutti K."/>
            <person name="Andreopoulos B."/>
            <person name="Lipzen A."/>
            <person name="Chen C."/>
            <person name="Yanf M."/>
            <person name="Daum C."/>
            <person name="Ng V."/>
            <person name="Clum A."/>
            <person name="Steindorff A."/>
            <person name="Ohm R."/>
            <person name="Martin F."/>
            <person name="Silar P."/>
            <person name="Natvig D."/>
            <person name="Lalanne C."/>
            <person name="Gautier V."/>
            <person name="Ament-Velasquez S.L."/>
            <person name="Kruys A."/>
            <person name="Hutchinson M.I."/>
            <person name="Powell A.J."/>
            <person name="Barry K."/>
            <person name="Miller A.N."/>
            <person name="Grigoriev I.V."/>
            <person name="Debuchy R."/>
            <person name="Gladieux P."/>
            <person name="Thoren M.H."/>
            <person name="Johannesson H."/>
        </authorList>
    </citation>
    <scope>NUCLEOTIDE SEQUENCE</scope>
    <source>
        <strain evidence="19">8032-3</strain>
    </source>
</reference>
<evidence type="ECO:0000256" key="9">
    <source>
        <dbReference type="ARBA" id="ARBA00023277"/>
    </source>
</evidence>
<keyword evidence="10" id="KW-0326">Glycosidase</keyword>
<evidence type="ECO:0000256" key="1">
    <source>
        <dbReference type="ARBA" id="ARBA00000829"/>
    </source>
</evidence>
<dbReference type="GO" id="GO:0006516">
    <property type="term" value="P:glycoprotein catabolic process"/>
    <property type="evidence" value="ECO:0007669"/>
    <property type="project" value="TreeGrafter"/>
</dbReference>
<dbReference type="SUPFAM" id="SSF49303">
    <property type="entry name" value="beta-Galactosidase/glucuronidase domain"/>
    <property type="match status" value="2"/>
</dbReference>
<dbReference type="FunFam" id="2.60.120.260:FF:000118">
    <property type="entry name" value="Beta-mannosidase B"/>
    <property type="match status" value="1"/>
</dbReference>
<keyword evidence="8" id="KW-0325">Glycoprotein</keyword>
<evidence type="ECO:0000313" key="19">
    <source>
        <dbReference type="EMBL" id="KAK1767937.1"/>
    </source>
</evidence>
<evidence type="ECO:0000256" key="14">
    <source>
        <dbReference type="ARBA" id="ARBA00041614"/>
    </source>
</evidence>
<keyword evidence="11" id="KW-0624">Polysaccharide degradation</keyword>
<dbReference type="InterPro" id="IPR006102">
    <property type="entry name" value="Ig-like_GH2"/>
</dbReference>
<dbReference type="Gene3D" id="2.60.120.260">
    <property type="entry name" value="Galactose-binding domain-like"/>
    <property type="match status" value="1"/>
</dbReference>
<dbReference type="InterPro" id="IPR050887">
    <property type="entry name" value="Beta-mannosidase_GH2"/>
</dbReference>
<evidence type="ECO:0000259" key="17">
    <source>
        <dbReference type="Pfam" id="PF17786"/>
    </source>
</evidence>
<dbReference type="InterPro" id="IPR041447">
    <property type="entry name" value="Mannosidase_ig"/>
</dbReference>
<evidence type="ECO:0000259" key="18">
    <source>
        <dbReference type="Pfam" id="PF22666"/>
    </source>
</evidence>
<evidence type="ECO:0000259" key="15">
    <source>
        <dbReference type="Pfam" id="PF00703"/>
    </source>
</evidence>
<dbReference type="AlphaFoldDB" id="A0AAJ0FHP3"/>
<comment type="subunit">
    <text evidence="4">Homodimer.</text>
</comment>
<comment type="catalytic activity">
    <reaction evidence="1">
        <text>Hydrolysis of terminal, non-reducing beta-D-mannose residues in beta-D-mannosides.</text>
        <dbReference type="EC" id="3.2.1.25"/>
    </reaction>
</comment>
<evidence type="ECO:0000256" key="10">
    <source>
        <dbReference type="ARBA" id="ARBA00023295"/>
    </source>
</evidence>
<dbReference type="Proteomes" id="UP001244011">
    <property type="component" value="Unassembled WGS sequence"/>
</dbReference>
<evidence type="ECO:0000256" key="2">
    <source>
        <dbReference type="ARBA" id="ARBA00004613"/>
    </source>
</evidence>
<evidence type="ECO:0000256" key="7">
    <source>
        <dbReference type="ARBA" id="ARBA00022801"/>
    </source>
</evidence>
<dbReference type="SUPFAM" id="SSF49785">
    <property type="entry name" value="Galactose-binding domain-like"/>
    <property type="match status" value="1"/>
</dbReference>
<organism evidence="19 20">
    <name type="scientific">Phialemonium atrogriseum</name>
    <dbReference type="NCBI Taxonomy" id="1093897"/>
    <lineage>
        <taxon>Eukaryota</taxon>
        <taxon>Fungi</taxon>
        <taxon>Dikarya</taxon>
        <taxon>Ascomycota</taxon>
        <taxon>Pezizomycotina</taxon>
        <taxon>Sordariomycetes</taxon>
        <taxon>Sordariomycetidae</taxon>
        <taxon>Cephalothecales</taxon>
        <taxon>Cephalothecaceae</taxon>
        <taxon>Phialemonium</taxon>
    </lineage>
</organism>
<dbReference type="InterPro" id="IPR054593">
    <property type="entry name" value="Beta-mannosidase-like_N2"/>
</dbReference>
<keyword evidence="7 19" id="KW-0378">Hydrolase</keyword>
<dbReference type="Pfam" id="PF22666">
    <property type="entry name" value="Glyco_hydro_2_N2"/>
    <property type="match status" value="1"/>
</dbReference>
<dbReference type="Pfam" id="PF17786">
    <property type="entry name" value="Mannosidase_ig"/>
    <property type="match status" value="1"/>
</dbReference>
<keyword evidence="9" id="KW-0119">Carbohydrate metabolism</keyword>
<evidence type="ECO:0000256" key="5">
    <source>
        <dbReference type="ARBA" id="ARBA00012754"/>
    </source>
</evidence>
<evidence type="ECO:0000259" key="16">
    <source>
        <dbReference type="Pfam" id="PF17753"/>
    </source>
</evidence>
<dbReference type="Pfam" id="PF17753">
    <property type="entry name" value="Ig_mannosidase"/>
    <property type="match status" value="1"/>
</dbReference>
<proteinExistence type="inferred from homology"/>
<keyword evidence="6" id="KW-0964">Secreted</keyword>
<feature type="domain" description="Glycoside hydrolase family 2 immunoglobulin-like beta-sandwich" evidence="15">
    <location>
        <begin position="199"/>
        <end position="315"/>
    </location>
</feature>
<gene>
    <name evidence="19" type="ORF">QBC33DRAFT_537802</name>
</gene>
<dbReference type="FunFam" id="3.20.20.80:FF:000050">
    <property type="entry name" value="Beta-mannosidase B"/>
    <property type="match status" value="1"/>
</dbReference>
<feature type="domain" description="Mannosidase Ig/CBM-like" evidence="17">
    <location>
        <begin position="715"/>
        <end position="813"/>
    </location>
</feature>